<dbReference type="SUPFAM" id="SSF50465">
    <property type="entry name" value="EF-Tu/eEF-1alpha/eIF2-gamma C-terminal domain"/>
    <property type="match status" value="1"/>
</dbReference>
<dbReference type="Pfam" id="PF09834">
    <property type="entry name" value="DUF2061"/>
    <property type="match status" value="1"/>
</dbReference>
<dbReference type="InterPro" id="IPR027417">
    <property type="entry name" value="P-loop_NTPase"/>
</dbReference>
<comment type="catalytic activity">
    <reaction evidence="1">
        <text>adenosine 5'-phosphosulfate + ATP = 3'-phosphoadenylyl sulfate + ADP + H(+)</text>
        <dbReference type="Rhea" id="RHEA:24152"/>
        <dbReference type="ChEBI" id="CHEBI:15378"/>
        <dbReference type="ChEBI" id="CHEBI:30616"/>
        <dbReference type="ChEBI" id="CHEBI:58243"/>
        <dbReference type="ChEBI" id="CHEBI:58339"/>
        <dbReference type="ChEBI" id="CHEBI:456216"/>
        <dbReference type="EC" id="2.7.1.25"/>
    </reaction>
</comment>
<proteinExistence type="inferred from homology"/>
<comment type="caution">
    <text evidence="13">The sequence shown here is derived from an EMBL/GenBank/DDBJ whole genome shotgun (WGS) entry which is preliminary data.</text>
</comment>
<comment type="function">
    <text evidence="2">APS kinase catalyzes the synthesis of activated sulfate.</text>
</comment>
<dbReference type="InterPro" id="IPR009000">
    <property type="entry name" value="Transl_B-barrel_sf"/>
</dbReference>
<reference evidence="13 14" key="1">
    <citation type="submission" date="2019-07" db="EMBL/GenBank/DDBJ databases">
        <title>Ln-dependent methylotrophs.</title>
        <authorList>
            <person name="Tani A."/>
        </authorList>
    </citation>
    <scope>NUCLEOTIDE SEQUENCE [LARGE SCALE GENOMIC DNA]</scope>
    <source>
        <strain evidence="13 14">SM89A</strain>
    </source>
</reference>
<dbReference type="GO" id="GO:0005524">
    <property type="term" value="F:ATP binding"/>
    <property type="evidence" value="ECO:0007669"/>
    <property type="project" value="UniProtKB-KW"/>
</dbReference>
<evidence type="ECO:0000256" key="9">
    <source>
        <dbReference type="ARBA" id="ARBA00024872"/>
    </source>
</evidence>
<dbReference type="InterPro" id="IPR044138">
    <property type="entry name" value="CysN_II"/>
</dbReference>
<feature type="domain" description="Tr-type G" evidence="12">
    <location>
        <begin position="22"/>
        <end position="238"/>
    </location>
</feature>
<dbReference type="FunFam" id="3.40.50.300:FF:000119">
    <property type="entry name" value="Sulfate adenylyltransferase subunit 1"/>
    <property type="match status" value="1"/>
</dbReference>
<keyword evidence="5 11" id="KW-0548">Nucleotidyltransferase</keyword>
<organism evidence="13 14">
    <name type="scientific">Methylosinus sporium</name>
    <dbReference type="NCBI Taxonomy" id="428"/>
    <lineage>
        <taxon>Bacteria</taxon>
        <taxon>Pseudomonadati</taxon>
        <taxon>Pseudomonadota</taxon>
        <taxon>Alphaproteobacteria</taxon>
        <taxon>Hyphomicrobiales</taxon>
        <taxon>Methylocystaceae</taxon>
        <taxon>Methylosinus</taxon>
    </lineage>
</organism>
<keyword evidence="7 11" id="KW-0067">ATP-binding</keyword>
<sequence>MHGGLATPAPLRAPVGPAPADKPLLRFITCGSVDDGKSTLIGRLLYDADLAADDLIAALEKDSKKHGTQGDDLDFALLVDGLAAEREQGITIDVAYRYFATEKRKFIVADTPGHVQYTRNMATGASTAELAVLLVDARKGLLDQTRRHSVIVSMLGVRHVVVAVNKMDLVSYSQEIFADIERDFRAFAEQLRFLTIQVIPLVAKDGDNLVHASKKMDWYSGPPLLAYLESVASDDNARVLPFRFPVQWVNRPSHDFRGFSGFIAGGNVKPGDIVRILPSGRDTTIARIVTYDGDLAHAVAGQSVTLTLTEEIDISRGDMLVSPVSPAKIGDRLSARLLWLVREPLTLDKSYLLKLGARTTPAFVKQVASHIQIETGLAEPLADATQTLAFNEIGEAELWLDTAIACDLYEDDRETGGFILIDRVTNETVAVGMVKQSAWTERSARNGVEASYASMEGVPSPDQLLHPTPLRSLVKSLSWRVPGSVITFGAAFLFTQDTGISAAITGTEIISKIVLYYLHERLWTRFAVGLTKGEPPHDDTGL</sequence>
<keyword evidence="8 11" id="KW-0342">GTP-binding</keyword>
<dbReference type="InterPro" id="IPR044139">
    <property type="entry name" value="CysN_NoDQ_III"/>
</dbReference>
<comment type="subunit">
    <text evidence="11">Heterodimer composed of CysD, the smaller subunit, and CysN.</text>
</comment>
<evidence type="ECO:0000256" key="2">
    <source>
        <dbReference type="ARBA" id="ARBA00002357"/>
    </source>
</evidence>
<dbReference type="PANTHER" id="PTHR23115">
    <property type="entry name" value="TRANSLATION FACTOR"/>
    <property type="match status" value="1"/>
</dbReference>
<comment type="subunit">
    <text evidence="3">Sulfate-activating enzymes, NodP and NodQ, may be physically associated.</text>
</comment>
<evidence type="ECO:0000259" key="12">
    <source>
        <dbReference type="PROSITE" id="PS51722"/>
    </source>
</evidence>
<dbReference type="GO" id="GO:0000103">
    <property type="term" value="P:sulfate assimilation"/>
    <property type="evidence" value="ECO:0007669"/>
    <property type="project" value="UniProtKB-UniRule"/>
</dbReference>
<feature type="binding site" evidence="11">
    <location>
        <begin position="110"/>
        <end position="114"/>
    </location>
    <ligand>
        <name>GTP</name>
        <dbReference type="ChEBI" id="CHEBI:37565"/>
    </ligand>
</feature>
<dbReference type="EMBL" id="VJMF01000046">
    <property type="protein sequence ID" value="TRL32513.1"/>
    <property type="molecule type" value="Genomic_DNA"/>
</dbReference>
<evidence type="ECO:0000256" key="10">
    <source>
        <dbReference type="ARBA" id="ARBA00049370"/>
    </source>
</evidence>
<dbReference type="RefSeq" id="WP_142863272.1">
    <property type="nucleotide sequence ID" value="NZ_VJMF01000046.1"/>
</dbReference>
<keyword evidence="4 11" id="KW-0808">Transferase</keyword>
<dbReference type="SUPFAM" id="SSF50447">
    <property type="entry name" value="Translation proteins"/>
    <property type="match status" value="1"/>
</dbReference>
<dbReference type="Pfam" id="PF22594">
    <property type="entry name" value="GTP-eEF1A_C"/>
    <property type="match status" value="1"/>
</dbReference>
<protein>
    <recommendedName>
        <fullName evidence="11">Sulfate adenylyltransferase subunit 1</fullName>
        <ecNumber evidence="11">2.7.7.4</ecNumber>
    </recommendedName>
    <alternativeName>
        <fullName evidence="11">ATP-sulfurylase large subunit</fullName>
    </alternativeName>
    <alternativeName>
        <fullName evidence="11">Sulfate adenylate transferase</fullName>
        <shortName evidence="11">SAT</shortName>
    </alternativeName>
</protein>
<dbReference type="AlphaFoldDB" id="A0A549SSB7"/>
<dbReference type="InterPro" id="IPR011779">
    <property type="entry name" value="SO4_adenylTrfase_lsu"/>
</dbReference>
<feature type="binding site" evidence="11">
    <location>
        <begin position="165"/>
        <end position="168"/>
    </location>
    <ligand>
        <name>GTP</name>
        <dbReference type="ChEBI" id="CHEBI:37565"/>
    </ligand>
</feature>
<comment type="similarity">
    <text evidence="11">Belongs to the TRAFAC class translation factor GTPase superfamily. Classic translation factor GTPase family. CysN/NodQ subfamily.</text>
</comment>
<dbReference type="Proteomes" id="UP000316781">
    <property type="component" value="Unassembled WGS sequence"/>
</dbReference>
<keyword evidence="6 11" id="KW-0547">Nucleotide-binding</keyword>
<dbReference type="PROSITE" id="PS51722">
    <property type="entry name" value="G_TR_2"/>
    <property type="match status" value="1"/>
</dbReference>
<dbReference type="CDD" id="cd04166">
    <property type="entry name" value="CysN_ATPS"/>
    <property type="match status" value="1"/>
</dbReference>
<dbReference type="GO" id="GO:0005525">
    <property type="term" value="F:GTP binding"/>
    <property type="evidence" value="ECO:0007669"/>
    <property type="project" value="UniProtKB-UniRule"/>
</dbReference>
<dbReference type="GO" id="GO:0070814">
    <property type="term" value="P:hydrogen sulfide biosynthetic process"/>
    <property type="evidence" value="ECO:0007669"/>
    <property type="project" value="UniProtKB-UniRule"/>
</dbReference>
<dbReference type="GO" id="GO:0004020">
    <property type="term" value="F:adenylylsulfate kinase activity"/>
    <property type="evidence" value="ECO:0007669"/>
    <property type="project" value="UniProtKB-EC"/>
</dbReference>
<dbReference type="NCBIfam" id="TIGR02034">
    <property type="entry name" value="CysN"/>
    <property type="match status" value="1"/>
</dbReference>
<dbReference type="UniPathway" id="UPA00140">
    <property type="reaction ID" value="UER00204"/>
</dbReference>
<dbReference type="InterPro" id="IPR031157">
    <property type="entry name" value="G_TR_CS"/>
</dbReference>
<evidence type="ECO:0000256" key="7">
    <source>
        <dbReference type="ARBA" id="ARBA00022840"/>
    </source>
</evidence>
<dbReference type="EC" id="2.7.7.4" evidence="11"/>
<dbReference type="InterPro" id="IPR009001">
    <property type="entry name" value="Transl_elong_EF1A/Init_IF2_C"/>
</dbReference>
<dbReference type="SUPFAM" id="SSF52540">
    <property type="entry name" value="P-loop containing nucleoside triphosphate hydrolases"/>
    <property type="match status" value="1"/>
</dbReference>
<feature type="binding site" evidence="11">
    <location>
        <begin position="31"/>
        <end position="38"/>
    </location>
    <ligand>
        <name>GTP</name>
        <dbReference type="ChEBI" id="CHEBI:37565"/>
    </ligand>
</feature>
<evidence type="ECO:0000256" key="11">
    <source>
        <dbReference type="HAMAP-Rule" id="MF_00062"/>
    </source>
</evidence>
<evidence type="ECO:0000256" key="5">
    <source>
        <dbReference type="ARBA" id="ARBA00022695"/>
    </source>
</evidence>
<comment type="catalytic activity">
    <reaction evidence="10 11">
        <text>sulfate + ATP + H(+) = adenosine 5'-phosphosulfate + diphosphate</text>
        <dbReference type="Rhea" id="RHEA:18133"/>
        <dbReference type="ChEBI" id="CHEBI:15378"/>
        <dbReference type="ChEBI" id="CHEBI:16189"/>
        <dbReference type="ChEBI" id="CHEBI:30616"/>
        <dbReference type="ChEBI" id="CHEBI:33019"/>
        <dbReference type="ChEBI" id="CHEBI:58243"/>
        <dbReference type="EC" id="2.7.7.4"/>
    </reaction>
</comment>
<comment type="pathway">
    <text evidence="11">Sulfur metabolism; hydrogen sulfide biosynthesis; sulfite from sulfate: step 1/3.</text>
</comment>
<dbReference type="InterPro" id="IPR018638">
    <property type="entry name" value="DUF2061_membrane"/>
</dbReference>
<evidence type="ECO:0000313" key="13">
    <source>
        <dbReference type="EMBL" id="TRL32513.1"/>
    </source>
</evidence>
<dbReference type="Gene3D" id="3.40.50.300">
    <property type="entry name" value="P-loop containing nucleotide triphosphate hydrolases"/>
    <property type="match status" value="1"/>
</dbReference>
<dbReference type="GO" id="GO:0003924">
    <property type="term" value="F:GTPase activity"/>
    <property type="evidence" value="ECO:0007669"/>
    <property type="project" value="InterPro"/>
</dbReference>
<comment type="function">
    <text evidence="9">Proposed to provide activated sulfate for transfer to Nod factor. ATP sulfurylase may be the GTPase, regulating ATP sulfurylase activity.</text>
</comment>
<evidence type="ECO:0000256" key="1">
    <source>
        <dbReference type="ARBA" id="ARBA00001823"/>
    </source>
</evidence>
<dbReference type="NCBIfam" id="NF003478">
    <property type="entry name" value="PRK05124.1"/>
    <property type="match status" value="1"/>
</dbReference>
<name>A0A549SSB7_METSR</name>
<accession>A0A549SSB7</accession>
<dbReference type="Gene3D" id="2.40.30.10">
    <property type="entry name" value="Translation factors"/>
    <property type="match status" value="2"/>
</dbReference>
<dbReference type="GO" id="GO:0004781">
    <property type="term" value="F:sulfate adenylyltransferase (ATP) activity"/>
    <property type="evidence" value="ECO:0007669"/>
    <property type="project" value="UniProtKB-UniRule"/>
</dbReference>
<dbReference type="PROSITE" id="PS00301">
    <property type="entry name" value="G_TR_1"/>
    <property type="match status" value="1"/>
</dbReference>
<comment type="function">
    <text evidence="11">With CysD forms the ATP sulfurylase (ATPS) that catalyzes the adenylation of sulfate producing adenosine 5'-phosphosulfate (APS) and diphosphate, the first enzymatic step in sulfur assimilation pathway. APS synthesis involves the formation of a high-energy phosphoric-sulfuric acid anhydride bond driven by GTP hydrolysis by CysN coupled to ATP hydrolysis by CysD.</text>
</comment>
<evidence type="ECO:0000256" key="6">
    <source>
        <dbReference type="ARBA" id="ARBA00022741"/>
    </source>
</evidence>
<dbReference type="CDD" id="cd04095">
    <property type="entry name" value="CysN_NoDQ_III"/>
    <property type="match status" value="1"/>
</dbReference>
<dbReference type="PRINTS" id="PR00315">
    <property type="entry name" value="ELONGATNFCT"/>
</dbReference>
<evidence type="ECO:0000256" key="8">
    <source>
        <dbReference type="ARBA" id="ARBA00023134"/>
    </source>
</evidence>
<evidence type="ECO:0000256" key="4">
    <source>
        <dbReference type="ARBA" id="ARBA00022679"/>
    </source>
</evidence>
<dbReference type="InterPro" id="IPR054696">
    <property type="entry name" value="GTP-eEF1A_C"/>
</dbReference>
<evidence type="ECO:0000256" key="3">
    <source>
        <dbReference type="ARBA" id="ARBA00011760"/>
    </source>
</evidence>
<dbReference type="Pfam" id="PF00009">
    <property type="entry name" value="GTP_EFTU"/>
    <property type="match status" value="1"/>
</dbReference>
<gene>
    <name evidence="11 13" type="primary">cysN</name>
    <name evidence="13" type="ORF">FM996_11860</name>
</gene>
<evidence type="ECO:0000313" key="14">
    <source>
        <dbReference type="Proteomes" id="UP000316781"/>
    </source>
</evidence>
<dbReference type="InterPro" id="IPR000795">
    <property type="entry name" value="T_Tr_GTP-bd_dom"/>
</dbReference>
<dbReference type="InterPro" id="IPR050100">
    <property type="entry name" value="TRAFAC_GTPase_members"/>
</dbReference>
<dbReference type="InterPro" id="IPR041757">
    <property type="entry name" value="CysN_GTP-bd"/>
</dbReference>
<dbReference type="CDD" id="cd03695">
    <property type="entry name" value="CysN_NodQ_II"/>
    <property type="match status" value="1"/>
</dbReference>
<dbReference type="HAMAP" id="MF_00062">
    <property type="entry name" value="Sulf_adenylyltr_sub1"/>
    <property type="match status" value="1"/>
</dbReference>